<evidence type="ECO:0000313" key="4">
    <source>
        <dbReference type="EMBL" id="QQE87113.1"/>
    </source>
</evidence>
<keyword evidence="2" id="KW-0732">Signal</keyword>
<organism evidence="4 5">
    <name type="scientific">Azotobacter chroococcum</name>
    <dbReference type="NCBI Taxonomy" id="353"/>
    <lineage>
        <taxon>Bacteria</taxon>
        <taxon>Pseudomonadati</taxon>
        <taxon>Pseudomonadota</taxon>
        <taxon>Gammaproteobacteria</taxon>
        <taxon>Pseudomonadales</taxon>
        <taxon>Pseudomonadaceae</taxon>
        <taxon>Azotobacter</taxon>
    </lineage>
</organism>
<dbReference type="Proteomes" id="UP000596192">
    <property type="component" value="Chromosome"/>
</dbReference>
<name>A0AAP9YAG2_9GAMM</name>
<dbReference type="Pfam" id="PF17131">
    <property type="entry name" value="LolA_like"/>
    <property type="match status" value="1"/>
</dbReference>
<dbReference type="RefSeq" id="WP_089168321.1">
    <property type="nucleotide sequence ID" value="NZ_CP011835.1"/>
</dbReference>
<sequence length="339" mass="36837">MNGLSRISAFGLALLISTLAVAENTAPSAKTAGEDGRGFFSRLFGSDDDDKPAERAATSLPAPVESKAPAASQAASPPASQSSQTSVPARTEPEPEAKAIPQVAKASTPTPLASSAEDPYQILKRADESRGNLQGIAWNVAIEANERGRTDSMLYDIKARGFNISGLNIAPPKSKGQKLLMLDNNMWFHKPGLSKPIPISLRQKLMGQASYGDVASTNYAEDYDATRLPDETVDGVECYVFDLKARNSKTTYDRIVYWVDKKRMVGVKADYYTLSGKRFKSANMQYGSTVTINGEARPFISEIAIYEELMSGDVTTLSMTKPKLAPLPDFIFNINLFMK</sequence>
<feature type="domain" description="Uncharacterized protein TP-0789" evidence="3">
    <location>
        <begin position="170"/>
        <end position="333"/>
    </location>
</feature>
<keyword evidence="4" id="KW-0449">Lipoprotein</keyword>
<feature type="compositionally biased region" description="Low complexity" evidence="1">
    <location>
        <begin position="66"/>
        <end position="89"/>
    </location>
</feature>
<dbReference type="EMBL" id="CP066310">
    <property type="protein sequence ID" value="QQE87113.1"/>
    <property type="molecule type" value="Genomic_DNA"/>
</dbReference>
<evidence type="ECO:0000256" key="2">
    <source>
        <dbReference type="SAM" id="SignalP"/>
    </source>
</evidence>
<dbReference type="CDD" id="cd16329">
    <property type="entry name" value="LolA_like"/>
    <property type="match status" value="1"/>
</dbReference>
<dbReference type="GeneID" id="61931298"/>
<evidence type="ECO:0000256" key="1">
    <source>
        <dbReference type="SAM" id="MobiDB-lite"/>
    </source>
</evidence>
<gene>
    <name evidence="4" type="ORF">GKQ51_12340</name>
</gene>
<dbReference type="InterPro" id="IPR033399">
    <property type="entry name" value="TP_0789-like"/>
</dbReference>
<protein>
    <submittedName>
        <fullName evidence="4">Outer membrane lipoprotein-sorting protein</fullName>
    </submittedName>
</protein>
<dbReference type="AlphaFoldDB" id="A0AAP9YAG2"/>
<proteinExistence type="predicted"/>
<feature type="signal peptide" evidence="2">
    <location>
        <begin position="1"/>
        <end position="22"/>
    </location>
</feature>
<accession>A0AAP9YAG2</accession>
<feature type="region of interest" description="Disordered" evidence="1">
    <location>
        <begin position="26"/>
        <end position="117"/>
    </location>
</feature>
<feature type="chain" id="PRO_5043034663" evidence="2">
    <location>
        <begin position="23"/>
        <end position="339"/>
    </location>
</feature>
<reference evidence="4 5" key="1">
    <citation type="submission" date="2020-12" db="EMBL/GenBank/DDBJ databases">
        <title>Genomic Analysis and Response surface optimization of nitrogen-fixing conditions for A. chroococcum strain HR1, Isolation from rhizosphere soil.</title>
        <authorList>
            <person name="Li J."/>
            <person name="Yang H."/>
            <person name="Liu H."/>
            <person name="Wang C."/>
            <person name="Tian Y."/>
            <person name="Lu X.Y."/>
        </authorList>
    </citation>
    <scope>NUCLEOTIDE SEQUENCE [LARGE SCALE GENOMIC DNA]</scope>
    <source>
        <strain evidence="4 5">HR1</strain>
    </source>
</reference>
<evidence type="ECO:0000259" key="3">
    <source>
        <dbReference type="Pfam" id="PF17131"/>
    </source>
</evidence>
<dbReference type="Gene3D" id="2.50.20.10">
    <property type="entry name" value="Lipoprotein localisation LolA/LolB/LppX"/>
    <property type="match status" value="1"/>
</dbReference>
<evidence type="ECO:0000313" key="5">
    <source>
        <dbReference type="Proteomes" id="UP000596192"/>
    </source>
</evidence>